<evidence type="ECO:0000256" key="9">
    <source>
        <dbReference type="ARBA" id="ARBA00038424"/>
    </source>
</evidence>
<sequence length="508" mass="59356">MMPAEKKKKGTRRRRTLDPIAAERLRVEEEERRRRQDAVLMERMRAMKLEEECMSRDASVVVEAQWIAFLRECKRKELVAEIEIARRAFESSVDRKSAVIDMLFEELADGEEQHRLVFQAHMRTIESLIQMQSTRMVDLEQEFERDLQEMKKDYEKELLQLSRKHEYEVADLKLILENMVEEAERLEKKLQENTSEAHDSALEKMEEDRKQMEGELIRVSEATRMELDTRYKEFMATAQVSMKDYMDKSKEDAETTQRIASQVQRIEKLQENVNSWRTNIARNAKGWEQKNSAIQQERDATIRHLKTLKNKMQGWRNKEASRLAEVIKNAKDVEDKLRDVVKDAEKVLRLVELARPLETEREQILRCDSIITTSEIEKEVKRMIANVDSGGTNEEPAPTEGTVLSEDWRLLERFWTKYNKVVLDNVALSQEKQHLEEENLKLQVLLKQYLDEISFNDNVMQGPNTLMQAKKMNVVGASGADAKGGKREYVTVENSKRGSSESKQAVAQ</sequence>
<gene>
    <name evidence="16" type="ORF">TCIL3000_0_45610</name>
</gene>
<dbReference type="OMA" id="WEYLDLF"/>
<feature type="compositionally biased region" description="Basic and acidic residues" evidence="13">
    <location>
        <begin position="483"/>
        <end position="500"/>
    </location>
</feature>
<dbReference type="VEuPathDB" id="TriTrypDB:TcIL3000_0_45610"/>
<evidence type="ECO:0000256" key="8">
    <source>
        <dbReference type="ARBA" id="ARBA00037841"/>
    </source>
</evidence>
<comment type="function">
    <text evidence="11">Component of the nexin-dynein regulatory complex (N-DRC), a key regulator of ciliary/flagellar motility which maintains the alignment and integrity of the distal axoneme and regulates microtubule sliding in motile axonemes. Plays a critical role in the assembly of N-DRC and also stabilizes the assembly of multiple inner dynein arms and radial spokes. Coassembles with DRC1 to form a central scaffold needed for assembly of the N-DRC and its attachment to the outer doublet microtubules.</text>
</comment>
<evidence type="ECO:0000256" key="1">
    <source>
        <dbReference type="ARBA" id="ARBA00004611"/>
    </source>
</evidence>
<evidence type="ECO:0000256" key="4">
    <source>
        <dbReference type="ARBA" id="ARBA00023054"/>
    </source>
</evidence>
<evidence type="ECO:0000256" key="13">
    <source>
        <dbReference type="SAM" id="MobiDB-lite"/>
    </source>
</evidence>
<dbReference type="GO" id="GO:0003352">
    <property type="term" value="P:regulation of cilium movement"/>
    <property type="evidence" value="ECO:0007669"/>
    <property type="project" value="TreeGrafter"/>
</dbReference>
<keyword evidence="7" id="KW-0966">Cell projection</keyword>
<comment type="caution">
    <text evidence="16">The sequence shown here is derived from an EMBL/GenBank/DDBJ whole genome shotgun (WGS) entry which is preliminary data.</text>
</comment>
<comment type="subcellular location">
    <subcellularLocation>
        <location evidence="1">Cytoplasm</location>
        <location evidence="1">Cytoskeleton</location>
        <location evidence="1">Flagellum axoneme</location>
    </subcellularLocation>
    <subcellularLocation>
        <location evidence="8">Cytoplasm</location>
        <location evidence="8">Cytoskeleton</location>
        <location evidence="8">Flagellum basal body</location>
    </subcellularLocation>
</comment>
<keyword evidence="4 12" id="KW-0175">Coiled coil</keyword>
<feature type="coiled-coil region" evidence="12">
    <location>
        <begin position="140"/>
        <end position="222"/>
    </location>
</feature>
<evidence type="ECO:0000256" key="5">
    <source>
        <dbReference type="ARBA" id="ARBA00023069"/>
    </source>
</evidence>
<dbReference type="EMBL" id="CAEQ01001308">
    <property type="protein sequence ID" value="CCD13870.1"/>
    <property type="molecule type" value="Genomic_DNA"/>
</dbReference>
<evidence type="ECO:0000256" key="6">
    <source>
        <dbReference type="ARBA" id="ARBA00023212"/>
    </source>
</evidence>
<accession>F9W9H0</accession>
<comment type="similarity">
    <text evidence="9">Belongs to the DRC2 family.</text>
</comment>
<dbReference type="GO" id="GO:0060285">
    <property type="term" value="P:cilium-dependent cell motility"/>
    <property type="evidence" value="ECO:0007669"/>
    <property type="project" value="TreeGrafter"/>
</dbReference>
<evidence type="ECO:0000256" key="2">
    <source>
        <dbReference type="ARBA" id="ARBA00022490"/>
    </source>
</evidence>
<dbReference type="GO" id="GO:0005858">
    <property type="term" value="C:axonemal dynein complex"/>
    <property type="evidence" value="ECO:0007669"/>
    <property type="project" value="InterPro"/>
</dbReference>
<dbReference type="PANTHER" id="PTHR21625:SF0">
    <property type="entry name" value="DYNEIN REGULATORY COMPLEX SUBUNIT 2"/>
    <property type="match status" value="1"/>
</dbReference>
<feature type="domain" description="Dynein regulatory complex protein 1/2 N-terminal" evidence="14">
    <location>
        <begin position="28"/>
        <end position="125"/>
    </location>
</feature>
<evidence type="ECO:0000259" key="14">
    <source>
        <dbReference type="Pfam" id="PF14772"/>
    </source>
</evidence>
<evidence type="ECO:0000256" key="3">
    <source>
        <dbReference type="ARBA" id="ARBA00022846"/>
    </source>
</evidence>
<dbReference type="Proteomes" id="UP000000702">
    <property type="component" value="Unassembled WGS sequence"/>
</dbReference>
<dbReference type="PANTHER" id="PTHR21625">
    <property type="entry name" value="NYD-SP28 PROTEIN"/>
    <property type="match status" value="1"/>
</dbReference>
<evidence type="ECO:0000256" key="10">
    <source>
        <dbReference type="ARBA" id="ARBA00040899"/>
    </source>
</evidence>
<name>F9W9H0_TRYCI</name>
<evidence type="ECO:0000259" key="15">
    <source>
        <dbReference type="Pfam" id="PF14775"/>
    </source>
</evidence>
<dbReference type="AlphaFoldDB" id="F9W9H0"/>
<protein>
    <recommendedName>
        <fullName evidence="10">Dynein regulatory complex subunit 2</fullName>
    </recommendedName>
</protein>
<evidence type="ECO:0000313" key="16">
    <source>
        <dbReference type="EMBL" id="CCD13870.1"/>
    </source>
</evidence>
<dbReference type="Pfam" id="PF14772">
    <property type="entry name" value="NYD-SP28"/>
    <property type="match status" value="1"/>
</dbReference>
<evidence type="ECO:0000256" key="7">
    <source>
        <dbReference type="ARBA" id="ARBA00023273"/>
    </source>
</evidence>
<evidence type="ECO:0000256" key="11">
    <source>
        <dbReference type="ARBA" id="ARBA00045865"/>
    </source>
</evidence>
<keyword evidence="17" id="KW-1185">Reference proteome</keyword>
<keyword evidence="3" id="KW-0282">Flagellum</keyword>
<dbReference type="InterPro" id="IPR029440">
    <property type="entry name" value="DRC1_C"/>
</dbReference>
<feature type="region of interest" description="Disordered" evidence="13">
    <location>
        <begin position="477"/>
        <end position="508"/>
    </location>
</feature>
<dbReference type="Pfam" id="PF14775">
    <property type="entry name" value="NYD-SP28_assoc"/>
    <property type="match status" value="1"/>
</dbReference>
<organism evidence="16 17">
    <name type="scientific">Trypanosoma congolense (strain IL3000)</name>
    <dbReference type="NCBI Taxonomy" id="1068625"/>
    <lineage>
        <taxon>Eukaryota</taxon>
        <taxon>Discoba</taxon>
        <taxon>Euglenozoa</taxon>
        <taxon>Kinetoplastea</taxon>
        <taxon>Metakinetoplastina</taxon>
        <taxon>Trypanosomatida</taxon>
        <taxon>Trypanosomatidae</taxon>
        <taxon>Trypanosoma</taxon>
        <taxon>Nannomonas</taxon>
    </lineage>
</organism>
<feature type="coiled-coil region" evidence="12">
    <location>
        <begin position="418"/>
        <end position="452"/>
    </location>
</feature>
<dbReference type="InterPro" id="IPR039750">
    <property type="entry name" value="DRC1/DRC2"/>
</dbReference>
<keyword evidence="6" id="KW-0206">Cytoskeleton</keyword>
<feature type="domain" description="Dynein regulatory complex protein 1 C-terminal" evidence="15">
    <location>
        <begin position="408"/>
        <end position="450"/>
    </location>
</feature>
<dbReference type="GO" id="GO:0070286">
    <property type="term" value="P:axonemal dynein complex assembly"/>
    <property type="evidence" value="ECO:0007669"/>
    <property type="project" value="InterPro"/>
</dbReference>
<reference evidence="17" key="1">
    <citation type="submission" date="2011-07" db="EMBL/GenBank/DDBJ databases">
        <title>Divergent evolution of antigenic variation in African trypanosomes.</title>
        <authorList>
            <person name="Jackson A.P."/>
            <person name="Berry A."/>
            <person name="Allison H.C."/>
            <person name="Burton P."/>
            <person name="Anderson J."/>
            <person name="Aslett M."/>
            <person name="Brown R."/>
            <person name="Corton N."/>
            <person name="Harris D."/>
            <person name="Hauser H."/>
            <person name="Gamble J."/>
            <person name="Gilderthorp R."/>
            <person name="McQuillan J."/>
            <person name="Quail M.A."/>
            <person name="Sanders M."/>
            <person name="Van Tonder A."/>
            <person name="Ginger M.L."/>
            <person name="Donelson J.E."/>
            <person name="Field M.C."/>
            <person name="Barry J.D."/>
            <person name="Berriman M."/>
            <person name="Hertz-Fowler C."/>
        </authorList>
    </citation>
    <scope>NUCLEOTIDE SEQUENCE [LARGE SCALE GENOMIC DNA]</scope>
    <source>
        <strain evidence="17">IL3000</strain>
    </source>
</reference>
<keyword evidence="5" id="KW-0969">Cilium</keyword>
<keyword evidence="2" id="KW-0963">Cytoplasm</keyword>
<evidence type="ECO:0000313" key="17">
    <source>
        <dbReference type="Proteomes" id="UP000000702"/>
    </source>
</evidence>
<proteinExistence type="inferred from homology"/>
<evidence type="ECO:0000256" key="12">
    <source>
        <dbReference type="SAM" id="Coils"/>
    </source>
</evidence>
<dbReference type="InterPro" id="IPR039505">
    <property type="entry name" value="DRC1/2_N"/>
</dbReference>
<reference evidence="16 17" key="2">
    <citation type="journal article" date="2012" name="Proc. Natl. Acad. Sci. U.S.A.">
        <title>Antigenic diversity is generated by distinct evolutionary mechanisms in African trypanosome species.</title>
        <authorList>
            <person name="Jackson A.P."/>
            <person name="Berry A."/>
            <person name="Aslett M."/>
            <person name="Allison H.C."/>
            <person name="Burton P."/>
            <person name="Vavrova-Anderson J."/>
            <person name="Brown R."/>
            <person name="Browne H."/>
            <person name="Corton N."/>
            <person name="Hauser H."/>
            <person name="Gamble J."/>
            <person name="Gilderthorp R."/>
            <person name="Marcello L."/>
            <person name="McQuillan J."/>
            <person name="Otto T.D."/>
            <person name="Quail M.A."/>
            <person name="Sanders M.J."/>
            <person name="van Tonder A."/>
            <person name="Ginger M.L."/>
            <person name="Field M.C."/>
            <person name="Barry J.D."/>
            <person name="Hertz-Fowler C."/>
            <person name="Berriman M."/>
        </authorList>
    </citation>
    <scope>NUCLEOTIDE SEQUENCE [LARGE SCALE GENOMIC DNA]</scope>
    <source>
        <strain evidence="16 17">IL3000</strain>
    </source>
</reference>